<sequence>MKVNVNFKCFSIVVFKLLRVMIKLFLNRLRRDHGAIVGRLSQEVVNRQGIVVGHQYICDTMEREGGCLEPGEYHIMVAKCKCFARQMLFLEPIRDDSSSSSSLPLPETCKLCRMERKSHEFGCLEELHALPCPMMQPGNGPFRLRHGGILIGEAHAPGFVLKSQELFLQLFDRVKKAMVRGSEVVVEVG</sequence>
<evidence type="ECO:0000313" key="1">
    <source>
        <dbReference type="EMBL" id="RGS45360.1"/>
    </source>
</evidence>
<proteinExistence type="predicted"/>
<dbReference type="EMBL" id="QRVN01000036">
    <property type="protein sequence ID" value="RGS45360.1"/>
    <property type="molecule type" value="Genomic_DNA"/>
</dbReference>
<accession>A0AA92TJI9</accession>
<gene>
    <name evidence="1" type="ORF">DWX90_13925</name>
</gene>
<evidence type="ECO:0000313" key="2">
    <source>
        <dbReference type="Proteomes" id="UP000286113"/>
    </source>
</evidence>
<organism evidence="1 2">
    <name type="scientific">Segatella copri</name>
    <dbReference type="NCBI Taxonomy" id="165179"/>
    <lineage>
        <taxon>Bacteria</taxon>
        <taxon>Pseudomonadati</taxon>
        <taxon>Bacteroidota</taxon>
        <taxon>Bacteroidia</taxon>
        <taxon>Bacteroidales</taxon>
        <taxon>Prevotellaceae</taxon>
        <taxon>Segatella</taxon>
    </lineage>
</organism>
<dbReference type="Proteomes" id="UP000286113">
    <property type="component" value="Unassembled WGS sequence"/>
</dbReference>
<protein>
    <submittedName>
        <fullName evidence="1">Uncharacterized protein</fullName>
    </submittedName>
</protein>
<name>A0AA92TJI9_9BACT</name>
<dbReference type="AlphaFoldDB" id="A0AA92TJI9"/>
<reference evidence="1 2" key="1">
    <citation type="submission" date="2018-08" db="EMBL/GenBank/DDBJ databases">
        <title>A genome reference for cultivated species of the human gut microbiota.</title>
        <authorList>
            <person name="Zou Y."/>
            <person name="Xue W."/>
            <person name="Luo G."/>
        </authorList>
    </citation>
    <scope>NUCLEOTIDE SEQUENCE [LARGE SCALE GENOMIC DNA]</scope>
    <source>
        <strain evidence="1 2">AF22-1</strain>
    </source>
</reference>
<comment type="caution">
    <text evidence="1">The sequence shown here is derived from an EMBL/GenBank/DDBJ whole genome shotgun (WGS) entry which is preliminary data.</text>
</comment>